<name>A0A820AD59_9BILA</name>
<reference evidence="2" key="1">
    <citation type="submission" date="2021-02" db="EMBL/GenBank/DDBJ databases">
        <authorList>
            <person name="Nowell W R."/>
        </authorList>
    </citation>
    <scope>NUCLEOTIDE SEQUENCE</scope>
</reference>
<dbReference type="AlphaFoldDB" id="A0A820AD59"/>
<dbReference type="EMBL" id="CAJOBF010005890">
    <property type="protein sequence ID" value="CAF4190030.1"/>
    <property type="molecule type" value="Genomic_DNA"/>
</dbReference>
<comment type="caution">
    <text evidence="2">The sequence shown here is derived from an EMBL/GenBank/DDBJ whole genome shotgun (WGS) entry which is preliminary data.</text>
</comment>
<feature type="compositionally biased region" description="Low complexity" evidence="1">
    <location>
        <begin position="420"/>
        <end position="435"/>
    </location>
</feature>
<dbReference type="PANTHER" id="PTHR31912:SF34">
    <property type="entry name" value="NOTOCHORD-RELATED PROTEIN"/>
    <property type="match status" value="1"/>
</dbReference>
<gene>
    <name evidence="2" type="ORF">UXM345_LOCUS27374</name>
</gene>
<feature type="compositionally biased region" description="Polar residues" evidence="1">
    <location>
        <begin position="875"/>
        <end position="886"/>
    </location>
</feature>
<evidence type="ECO:0000256" key="1">
    <source>
        <dbReference type="SAM" id="MobiDB-lite"/>
    </source>
</evidence>
<evidence type="ECO:0000313" key="3">
    <source>
        <dbReference type="Proteomes" id="UP000663842"/>
    </source>
</evidence>
<feature type="compositionally biased region" description="Polar residues" evidence="1">
    <location>
        <begin position="436"/>
        <end position="447"/>
    </location>
</feature>
<proteinExistence type="predicted"/>
<dbReference type="PANTHER" id="PTHR31912">
    <property type="entry name" value="IP13529P"/>
    <property type="match status" value="1"/>
</dbReference>
<feature type="region of interest" description="Disordered" evidence="1">
    <location>
        <begin position="875"/>
        <end position="899"/>
    </location>
</feature>
<dbReference type="Proteomes" id="UP000663842">
    <property type="component" value="Unassembled WGS sequence"/>
</dbReference>
<sequence>MPPIVRSLLSSIGFLGICLTKFLSNTTYRRKFFETMINDLNTLQTEGLIVSTSTERLYFTFNLIAADNLAANDYGGFQKNFNSDFSSLIGFHPIKSLAFDIMHDFSEGTCMIIVKSILKEFSMRRILTYAQIENRFESFIYGQNDEPNRPPPVRQKHLVNNLISGSAAQKLLLFQVLPLIFYDVIDRLNDLMWIYKCLREIVSIVFSTKIRKSWLPYLSSLTNSFHSLMLDKLPDQITAKVHFITHYPELIRRNGPPRNYWCQRFEGKHLYFKKLALRSSNFKNISFTLAKRHQLRLSWLLSHDCFYNLNDKSISTKFIKALELPIDTKRLLVRHKFDYPVYEECQTLIHNHVKFMRNSVFITKLLYQEEIPELYLSMKPYGQEDIDGNLLLNLRYEEIKSLFPKLKQRTLFMNERDKLSNNSASESRPSSSTPRCNNNSEENSLQIGETLTLSDSIPYGTEIVIESTEQSLCTSNSSNNQSENEENDNQLIRHEIKIREDYQLPDFPPDLKLVVNQNDIHKLGCHTHLRRVLLNLIYDDLANKHSLLYPTAQEYLNVMKAVLRALHISIDNKNALMFIARLDDQQDLHKLNQMLKDELSKSVLHMETILYMWRRTFSYRRLFTRNNLINEVLLEHPGYSLPSLILEEIRMDTDTDLERNVDLLLPLLFEKLPDNAMFVSDVLPVRVIKLLCNYFKDPVANIISDKDPVTPNPYIKILNDKYELYLDYERIVQTTSASEALSLLISLYNVFEIKFQRHGRAAHLLYGVLFEDTNELSKSLRAILLSWDYIIKNKSNFYQQHKQTTTMSTVSADPSALSIELVITDSNVVQQNESIQCHEAGDSNSEQPLAEHLSHTLEEYNAANIPVANFTHSTAVTNSAENSSTNETKKEKKHKRNIS</sequence>
<organism evidence="2 3">
    <name type="scientific">Rotaria magnacalcarata</name>
    <dbReference type="NCBI Taxonomy" id="392030"/>
    <lineage>
        <taxon>Eukaryota</taxon>
        <taxon>Metazoa</taxon>
        <taxon>Spiralia</taxon>
        <taxon>Gnathifera</taxon>
        <taxon>Rotifera</taxon>
        <taxon>Eurotatoria</taxon>
        <taxon>Bdelloidea</taxon>
        <taxon>Philodinida</taxon>
        <taxon>Philodinidae</taxon>
        <taxon>Rotaria</taxon>
    </lineage>
</organism>
<accession>A0A820AD59</accession>
<feature type="region of interest" description="Disordered" evidence="1">
    <location>
        <begin position="417"/>
        <end position="447"/>
    </location>
</feature>
<evidence type="ECO:0000313" key="2">
    <source>
        <dbReference type="EMBL" id="CAF4190030.1"/>
    </source>
</evidence>
<protein>
    <submittedName>
        <fullName evidence="2">Uncharacterized protein</fullName>
    </submittedName>
</protein>